<dbReference type="PROSITE" id="PS51199">
    <property type="entry name" value="SF4_HELICASE"/>
    <property type="match status" value="1"/>
</dbReference>
<keyword evidence="6 12" id="KW-0347">Helicase</keyword>
<evidence type="ECO:0000256" key="7">
    <source>
        <dbReference type="ARBA" id="ARBA00022840"/>
    </source>
</evidence>
<evidence type="ECO:0000256" key="9">
    <source>
        <dbReference type="ARBA" id="ARBA00023235"/>
    </source>
</evidence>
<accession>A0A4R6DVD7</accession>
<dbReference type="GO" id="GO:0003677">
    <property type="term" value="F:DNA binding"/>
    <property type="evidence" value="ECO:0007669"/>
    <property type="project" value="UniProtKB-UniRule"/>
</dbReference>
<comment type="caution">
    <text evidence="14">The sequence shown here is derived from an EMBL/GenBank/DDBJ whole genome shotgun (WGS) entry which is preliminary data.</text>
</comment>
<dbReference type="GO" id="GO:0006269">
    <property type="term" value="P:DNA replication, synthesis of primer"/>
    <property type="evidence" value="ECO:0007669"/>
    <property type="project" value="UniProtKB-UniRule"/>
</dbReference>
<comment type="catalytic activity">
    <reaction evidence="10 12">
        <text>ATP + H2O = ADP + phosphate + H(+)</text>
        <dbReference type="Rhea" id="RHEA:13065"/>
        <dbReference type="ChEBI" id="CHEBI:15377"/>
        <dbReference type="ChEBI" id="CHEBI:15378"/>
        <dbReference type="ChEBI" id="CHEBI:30616"/>
        <dbReference type="ChEBI" id="CHEBI:43474"/>
        <dbReference type="ChEBI" id="CHEBI:456216"/>
        <dbReference type="EC" id="5.6.2.3"/>
    </reaction>
</comment>
<dbReference type="GO" id="GO:0005829">
    <property type="term" value="C:cytosol"/>
    <property type="evidence" value="ECO:0007669"/>
    <property type="project" value="TreeGrafter"/>
</dbReference>
<keyword evidence="4 12" id="KW-0547">Nucleotide-binding</keyword>
<keyword evidence="8 12" id="KW-0238">DNA-binding</keyword>
<keyword evidence="2 12" id="KW-0639">Primosome</keyword>
<evidence type="ECO:0000256" key="4">
    <source>
        <dbReference type="ARBA" id="ARBA00022741"/>
    </source>
</evidence>
<dbReference type="AlphaFoldDB" id="A0A4R6DVD7"/>
<keyword evidence="15" id="KW-1185">Reference proteome</keyword>
<dbReference type="Proteomes" id="UP000295129">
    <property type="component" value="Unassembled WGS sequence"/>
</dbReference>
<gene>
    <name evidence="14" type="ORF">C7389_11241</name>
</gene>
<evidence type="ECO:0000256" key="11">
    <source>
        <dbReference type="NCBIfam" id="TIGR00665"/>
    </source>
</evidence>
<dbReference type="Gene3D" id="1.10.860.10">
    <property type="entry name" value="DNAb Helicase, Chain A"/>
    <property type="match status" value="1"/>
</dbReference>
<evidence type="ECO:0000259" key="13">
    <source>
        <dbReference type="PROSITE" id="PS51199"/>
    </source>
</evidence>
<evidence type="ECO:0000256" key="12">
    <source>
        <dbReference type="RuleBase" id="RU362085"/>
    </source>
</evidence>
<name>A0A4R6DVD7_9RHOO</name>
<evidence type="ECO:0000256" key="8">
    <source>
        <dbReference type="ARBA" id="ARBA00023125"/>
    </source>
</evidence>
<sequence>MSLLALQAEQVIVGCCLQGQILLEQIDGLRPDAFAGESHREAFAAILGSWSQGLPVDPVRLQDLLRDRGTAREELGYWIACSDSGFSVALLPGHIARVREMAARRALLATADRIAALAHEGGDIGEQIAAASAAVAELSQEQGEKRGLRVMADVVRDFLPEFGKRFEPKQDGVPTGFRDLDAVLHQMRPGNLVLVAARPAMGKTSFAMQIATREAERGGAVAVFSQEMADLELAARMFSSVGRIPLEGINRGELSSDDHERFASAVSRLQGLKLFIDDQPAQRLADIRTKVQRLRRRHPLSLVVIDYLQLMEGTPSKSSNRNSEIEQISRGLKAMAKELGCPVIALSQLNRDLERRPNKRPVLSDLRDSGAIEQDADIVLMLYRDEVYNPDSPDKGTAEVLIRKHRQGATGVVRLSWQGAYTSFGDLAPGWVEREAETSAGRAYAFND</sequence>
<evidence type="ECO:0000313" key="14">
    <source>
        <dbReference type="EMBL" id="TDN49190.1"/>
    </source>
</evidence>
<keyword evidence="9" id="KW-0413">Isomerase</keyword>
<dbReference type="GO" id="GO:1990077">
    <property type="term" value="C:primosome complex"/>
    <property type="evidence" value="ECO:0007669"/>
    <property type="project" value="UniProtKB-UniRule"/>
</dbReference>
<dbReference type="Gene3D" id="3.40.50.300">
    <property type="entry name" value="P-loop containing nucleotide triphosphate hydrolases"/>
    <property type="match status" value="1"/>
</dbReference>
<dbReference type="Pfam" id="PF00772">
    <property type="entry name" value="DnaB"/>
    <property type="match status" value="1"/>
</dbReference>
<dbReference type="GO" id="GO:0043139">
    <property type="term" value="F:5'-3' DNA helicase activity"/>
    <property type="evidence" value="ECO:0007669"/>
    <property type="project" value="UniProtKB-EC"/>
</dbReference>
<dbReference type="InterPro" id="IPR007692">
    <property type="entry name" value="DNA_helicase_DnaB"/>
</dbReference>
<dbReference type="SUPFAM" id="SSF48024">
    <property type="entry name" value="N-terminal domain of DnaB helicase"/>
    <property type="match status" value="1"/>
</dbReference>
<organism evidence="14 15">
    <name type="scientific">Azoarcus indigens</name>
    <dbReference type="NCBI Taxonomy" id="29545"/>
    <lineage>
        <taxon>Bacteria</taxon>
        <taxon>Pseudomonadati</taxon>
        <taxon>Pseudomonadota</taxon>
        <taxon>Betaproteobacteria</taxon>
        <taxon>Rhodocyclales</taxon>
        <taxon>Zoogloeaceae</taxon>
        <taxon>Azoarcus</taxon>
    </lineage>
</organism>
<dbReference type="OrthoDB" id="9773982at2"/>
<protein>
    <recommendedName>
        <fullName evidence="11 12">Replicative DNA helicase</fullName>
        <ecNumber evidence="11 12">5.6.2.3</ecNumber>
    </recommendedName>
</protein>
<reference evidence="14 15" key="1">
    <citation type="submission" date="2019-03" db="EMBL/GenBank/DDBJ databases">
        <title>Genomic Encyclopedia of Type Strains, Phase IV (KMG-IV): sequencing the most valuable type-strain genomes for metagenomic binning, comparative biology and taxonomic classification.</title>
        <authorList>
            <person name="Goeker M."/>
        </authorList>
    </citation>
    <scope>NUCLEOTIDE SEQUENCE [LARGE SCALE GENOMIC DNA]</scope>
    <source>
        <strain evidence="14 15">DSM 12121</strain>
    </source>
</reference>
<evidence type="ECO:0000256" key="10">
    <source>
        <dbReference type="ARBA" id="ARBA00048954"/>
    </source>
</evidence>
<dbReference type="PANTHER" id="PTHR30153:SF2">
    <property type="entry name" value="REPLICATIVE DNA HELICASE"/>
    <property type="match status" value="1"/>
</dbReference>
<dbReference type="InterPro" id="IPR027417">
    <property type="entry name" value="P-loop_NTPase"/>
</dbReference>
<proteinExistence type="inferred from homology"/>
<keyword evidence="3 12" id="KW-0235">DNA replication</keyword>
<dbReference type="InterPro" id="IPR036185">
    <property type="entry name" value="DNA_heli_DnaB-like_N_sf"/>
</dbReference>
<comment type="function">
    <text evidence="12">The main replicative DNA helicase, it participates in initiation and elongation during chromosome replication. Travels ahead of the DNA replisome, separating dsDNA into templates for DNA synthesis. A processive ATP-dependent 5'-3' DNA helicase it has DNA-dependent ATPase activity.</text>
</comment>
<dbReference type="EMBL" id="SNVV01000012">
    <property type="protein sequence ID" value="TDN49190.1"/>
    <property type="molecule type" value="Genomic_DNA"/>
</dbReference>
<dbReference type="InterPro" id="IPR007694">
    <property type="entry name" value="DNA_helicase_DnaB-like_C"/>
</dbReference>
<dbReference type="RefSeq" id="WP_133592637.1">
    <property type="nucleotide sequence ID" value="NZ_SNVV01000012.1"/>
</dbReference>
<feature type="domain" description="SF4 helicase" evidence="13">
    <location>
        <begin position="166"/>
        <end position="431"/>
    </location>
</feature>
<dbReference type="Pfam" id="PF03796">
    <property type="entry name" value="DnaB_C"/>
    <property type="match status" value="1"/>
</dbReference>
<keyword evidence="7 12" id="KW-0067">ATP-binding</keyword>
<evidence type="ECO:0000256" key="3">
    <source>
        <dbReference type="ARBA" id="ARBA00022705"/>
    </source>
</evidence>
<comment type="similarity">
    <text evidence="1 12">Belongs to the helicase family. DnaB subfamily.</text>
</comment>
<evidence type="ECO:0000256" key="5">
    <source>
        <dbReference type="ARBA" id="ARBA00022801"/>
    </source>
</evidence>
<evidence type="ECO:0000313" key="15">
    <source>
        <dbReference type="Proteomes" id="UP000295129"/>
    </source>
</evidence>
<evidence type="ECO:0000256" key="1">
    <source>
        <dbReference type="ARBA" id="ARBA00008428"/>
    </source>
</evidence>
<dbReference type="PANTHER" id="PTHR30153">
    <property type="entry name" value="REPLICATIVE DNA HELICASE DNAB"/>
    <property type="match status" value="1"/>
</dbReference>
<dbReference type="GO" id="GO:0005524">
    <property type="term" value="F:ATP binding"/>
    <property type="evidence" value="ECO:0007669"/>
    <property type="project" value="UniProtKB-UniRule"/>
</dbReference>
<dbReference type="GO" id="GO:0016887">
    <property type="term" value="F:ATP hydrolysis activity"/>
    <property type="evidence" value="ECO:0007669"/>
    <property type="project" value="RHEA"/>
</dbReference>
<dbReference type="EC" id="5.6.2.3" evidence="11 12"/>
<dbReference type="SUPFAM" id="SSF52540">
    <property type="entry name" value="P-loop containing nucleoside triphosphate hydrolases"/>
    <property type="match status" value="1"/>
</dbReference>
<dbReference type="NCBIfam" id="TIGR00665">
    <property type="entry name" value="DnaB"/>
    <property type="match status" value="1"/>
</dbReference>
<evidence type="ECO:0000256" key="6">
    <source>
        <dbReference type="ARBA" id="ARBA00022806"/>
    </source>
</evidence>
<dbReference type="InterPro" id="IPR007693">
    <property type="entry name" value="DNA_helicase_DnaB-like_N"/>
</dbReference>
<evidence type="ECO:0000256" key="2">
    <source>
        <dbReference type="ARBA" id="ARBA00022515"/>
    </source>
</evidence>
<dbReference type="InterPro" id="IPR016136">
    <property type="entry name" value="DNA_helicase_N/primase_C"/>
</dbReference>
<dbReference type="CDD" id="cd00984">
    <property type="entry name" value="DnaB_C"/>
    <property type="match status" value="1"/>
</dbReference>
<keyword evidence="5 12" id="KW-0378">Hydrolase</keyword>